<evidence type="ECO:0000259" key="11">
    <source>
        <dbReference type="SMART" id="SM00481"/>
    </source>
</evidence>
<dbReference type="SUPFAM" id="SSF160975">
    <property type="entry name" value="AF1531-like"/>
    <property type="match status" value="1"/>
</dbReference>
<dbReference type="NCBIfam" id="NF004226">
    <property type="entry name" value="PRK05673.1"/>
    <property type="match status" value="1"/>
</dbReference>
<dbReference type="InterPro" id="IPR041931">
    <property type="entry name" value="DNA_pol3_alpha_thumb_dom"/>
</dbReference>
<comment type="caution">
    <text evidence="12">The sequence shown here is derived from an EMBL/GenBank/DDBJ whole genome shotgun (WGS) entry which is preliminary data.</text>
</comment>
<dbReference type="PANTHER" id="PTHR32294">
    <property type="entry name" value="DNA POLYMERASE III SUBUNIT ALPHA"/>
    <property type="match status" value="1"/>
</dbReference>
<dbReference type="InterPro" id="IPR040982">
    <property type="entry name" value="DNA_pol3_finger"/>
</dbReference>
<feature type="domain" description="Polymerase/histidinol phosphatase N-terminal" evidence="11">
    <location>
        <begin position="4"/>
        <end position="71"/>
    </location>
</feature>
<evidence type="ECO:0000256" key="9">
    <source>
        <dbReference type="ARBA" id="ARBA00025611"/>
    </source>
</evidence>
<dbReference type="Gene3D" id="1.10.10.1600">
    <property type="entry name" value="Bacterial DNA polymerase III alpha subunit, thumb domain"/>
    <property type="match status" value="1"/>
</dbReference>
<comment type="catalytic activity">
    <reaction evidence="10">
        <text>DNA(n) + a 2'-deoxyribonucleoside 5'-triphosphate = DNA(n+1) + diphosphate</text>
        <dbReference type="Rhea" id="RHEA:22508"/>
        <dbReference type="Rhea" id="RHEA-COMP:17339"/>
        <dbReference type="Rhea" id="RHEA-COMP:17340"/>
        <dbReference type="ChEBI" id="CHEBI:33019"/>
        <dbReference type="ChEBI" id="CHEBI:61560"/>
        <dbReference type="ChEBI" id="CHEBI:173112"/>
        <dbReference type="EC" id="2.7.7.7"/>
    </reaction>
</comment>
<dbReference type="Pfam" id="PF17657">
    <property type="entry name" value="DNA_pol3_finger"/>
    <property type="match status" value="1"/>
</dbReference>
<accession>A0ABV7A6U8</accession>
<protein>
    <recommendedName>
        <fullName evidence="4">DNA polymerase III subunit alpha</fullName>
        <ecNumber evidence="3">2.7.7.7</ecNumber>
    </recommendedName>
</protein>
<dbReference type="InterPro" id="IPR003141">
    <property type="entry name" value="Pol/His_phosphatase_N"/>
</dbReference>
<evidence type="ECO:0000256" key="1">
    <source>
        <dbReference type="ARBA" id="ARBA00004496"/>
    </source>
</evidence>
<dbReference type="SUPFAM" id="SSF89550">
    <property type="entry name" value="PHP domain-like"/>
    <property type="match status" value="1"/>
</dbReference>
<organism evidence="12 13">
    <name type="scientific">Virgibacillus sediminis</name>
    <dbReference type="NCBI Taxonomy" id="202260"/>
    <lineage>
        <taxon>Bacteria</taxon>
        <taxon>Bacillati</taxon>
        <taxon>Bacillota</taxon>
        <taxon>Bacilli</taxon>
        <taxon>Bacillales</taxon>
        <taxon>Bacillaceae</taxon>
        <taxon>Virgibacillus</taxon>
    </lineage>
</organism>
<evidence type="ECO:0000256" key="8">
    <source>
        <dbReference type="ARBA" id="ARBA00022932"/>
    </source>
</evidence>
<dbReference type="EC" id="2.7.7.7" evidence="3"/>
<dbReference type="GO" id="GO:0003887">
    <property type="term" value="F:DNA-directed DNA polymerase activity"/>
    <property type="evidence" value="ECO:0007669"/>
    <property type="project" value="UniProtKB-EC"/>
</dbReference>
<dbReference type="InterPro" id="IPR016195">
    <property type="entry name" value="Pol/histidinol_Pase-like"/>
</dbReference>
<proteinExistence type="inferred from homology"/>
<keyword evidence="5 12" id="KW-0808">Transferase</keyword>
<comment type="subcellular location">
    <subcellularLocation>
        <location evidence="1">Cytoplasm</location>
    </subcellularLocation>
</comment>
<dbReference type="Pfam" id="PF01336">
    <property type="entry name" value="tRNA_anti-codon"/>
    <property type="match status" value="1"/>
</dbReference>
<evidence type="ECO:0000313" key="12">
    <source>
        <dbReference type="EMBL" id="MFC2948641.1"/>
    </source>
</evidence>
<dbReference type="Pfam" id="PF14579">
    <property type="entry name" value="HHH_6"/>
    <property type="match status" value="1"/>
</dbReference>
<evidence type="ECO:0000256" key="4">
    <source>
        <dbReference type="ARBA" id="ARBA00019114"/>
    </source>
</evidence>
<keyword evidence="13" id="KW-1185">Reference proteome</keyword>
<reference evidence="13" key="1">
    <citation type="journal article" date="2019" name="Int. J. Syst. Evol. Microbiol.">
        <title>The Global Catalogue of Microorganisms (GCM) 10K type strain sequencing project: providing services to taxonomists for standard genome sequencing and annotation.</title>
        <authorList>
            <consortium name="The Broad Institute Genomics Platform"/>
            <consortium name="The Broad Institute Genome Sequencing Center for Infectious Disease"/>
            <person name="Wu L."/>
            <person name="Ma J."/>
        </authorList>
    </citation>
    <scope>NUCLEOTIDE SEQUENCE [LARGE SCALE GENOMIC DNA]</scope>
    <source>
        <strain evidence="13">KCTC 13193</strain>
    </source>
</reference>
<dbReference type="Pfam" id="PF02811">
    <property type="entry name" value="PHP"/>
    <property type="match status" value="1"/>
</dbReference>
<keyword evidence="7" id="KW-0235">DNA replication</keyword>
<dbReference type="Gene3D" id="3.20.20.140">
    <property type="entry name" value="Metal-dependent hydrolases"/>
    <property type="match status" value="1"/>
</dbReference>
<evidence type="ECO:0000256" key="10">
    <source>
        <dbReference type="ARBA" id="ARBA00049244"/>
    </source>
</evidence>
<dbReference type="Pfam" id="PF07733">
    <property type="entry name" value="DNA_pol3_alpha"/>
    <property type="match status" value="1"/>
</dbReference>
<sequence>MSYTHLQVHSGYSLLDSTIMIEELTKKADELGFKALALTDEQVLYGTIPFYKACRAHGIKPIIGMTAQVLLEADEEPVQCIFLAKDNVGYRSLVKVSSYIQQHSLDYMEAHALQPLAANLICILPSSHAKLERLLQEELEEPILSYLNVWKSFVGEGDFYLGIQNHGLEEEQRILPLVKEVADKYNIPVAAIQDVRYLQPKDDVAYDCLQSMKAGNKWGNRRISLNSKERYLKPAEEMEQLFAAWPEAIEATNSIMEKCNVEFDFTQRRLPSFPVPGGKEAHLYLEELCWDRAKRKYPTISQEIIDRLNYELNVIQTMDFSDYFLIVSDFIRYAKEQGILVGPGRGSAAGSLVAYVLGITDVDPLEYDLLFERFLNPERQSMPDIDIDFSDTRRDEVIDYVRGKYGDEHVAQIITFGTFAARSLLRELFKTMDIDQQDANFILKQVPVQSGKSLVETAKDSSELKQYIKQSDKLKVLFSVAAVLEGLPRHISTHAAGVVISEQSLVEHVPLTAGSNGVNLTQYPMNDLEELGLLKMDFLGLRNLTLLERVLSSIKYTLGEDIELEAIPDDDVNAFIMLQEGRTNGVFQLESQGMKGVLRRLQPTSFEDIVAVNALYRPGPMEFIPAYISRKNGQEEVSYPHPDLKEILAKTYGVLIYQEQIMQIANKIAGFSMGQADILRRAVSKKQRSVMQEQKRAFIDGCVSNGYRQEVAEEIFAWIVRFSNYGFNRSHAVAYSKISYQLAYLKANYPANFYAELLSAFANQQDKANAYIKEVNEAGIKVLPPSINKSFGRFSVEGDAIRIGLVMIKGIGLQVIREIIDNRKEGPYKSLFDFCLRVSLKTITRQVLETLIMAGAFDETWANRASLLASIDHAIEQGELFREFAGQSSLFQDRIALEEDYVEMEDFSQVKKLADEKEFLGIYISSHPLKEYRERLRESGCITIRSAEKLVDRHRQIKGAGIVQSLRTIRTKRGESMAFLTVGDETGDMEAVVFPELYRKAGKWLGEEAVLLMAGKIESRNNGIQWLLSEIQPFTESLLQPETEQRLFIKVTVQSNREALEKIKKTAESHPGSVPVMVYHEQRGQTYRLSAEYFLQPDYQCIKELRQFFGGENVVIQK</sequence>
<dbReference type="EMBL" id="JBHRRZ010000015">
    <property type="protein sequence ID" value="MFC2948641.1"/>
    <property type="molecule type" value="Genomic_DNA"/>
</dbReference>
<gene>
    <name evidence="12" type="primary">dnaE</name>
    <name evidence="12" type="ORF">ACFODW_09845</name>
</gene>
<dbReference type="Proteomes" id="UP001595387">
    <property type="component" value="Unassembled WGS sequence"/>
</dbReference>
<dbReference type="InterPro" id="IPR004365">
    <property type="entry name" value="NA-bd_OB_tRNA"/>
</dbReference>
<dbReference type="SMART" id="SM00481">
    <property type="entry name" value="POLIIIAc"/>
    <property type="match status" value="1"/>
</dbReference>
<dbReference type="InterPro" id="IPR004013">
    <property type="entry name" value="PHP_dom"/>
</dbReference>
<evidence type="ECO:0000256" key="2">
    <source>
        <dbReference type="ARBA" id="ARBA00009496"/>
    </source>
</evidence>
<dbReference type="InterPro" id="IPR011708">
    <property type="entry name" value="DNA_pol3_alpha_NTPase_dom"/>
</dbReference>
<dbReference type="CDD" id="cd04485">
    <property type="entry name" value="DnaE_OBF"/>
    <property type="match status" value="1"/>
</dbReference>
<name>A0ABV7A6U8_9BACI</name>
<comment type="function">
    <text evidence="9">DNA polymerase III is a complex, multichain enzyme responsible for most of the replicative synthesis in bacteria. This DNA polymerase also exhibits 3' to 5' exonuclease activity. The alpha chain is the DNA polymerase.</text>
</comment>
<keyword evidence="8" id="KW-0239">DNA-directed DNA polymerase</keyword>
<dbReference type="PANTHER" id="PTHR32294:SF0">
    <property type="entry name" value="DNA POLYMERASE III SUBUNIT ALPHA"/>
    <property type="match status" value="1"/>
</dbReference>
<dbReference type="InterPro" id="IPR029460">
    <property type="entry name" value="DNAPol_HHH"/>
</dbReference>
<evidence type="ECO:0000313" key="13">
    <source>
        <dbReference type="Proteomes" id="UP001595387"/>
    </source>
</evidence>
<dbReference type="RefSeq" id="WP_390305847.1">
    <property type="nucleotide sequence ID" value="NZ_JBHRRZ010000015.1"/>
</dbReference>
<evidence type="ECO:0000256" key="6">
    <source>
        <dbReference type="ARBA" id="ARBA00022695"/>
    </source>
</evidence>
<evidence type="ECO:0000256" key="3">
    <source>
        <dbReference type="ARBA" id="ARBA00012417"/>
    </source>
</evidence>
<evidence type="ECO:0000256" key="5">
    <source>
        <dbReference type="ARBA" id="ARBA00022679"/>
    </source>
</evidence>
<dbReference type="Gene3D" id="1.10.150.870">
    <property type="match status" value="1"/>
</dbReference>
<dbReference type="InterPro" id="IPR004805">
    <property type="entry name" value="DnaE2/DnaE/PolC"/>
</dbReference>
<keyword evidence="6 12" id="KW-0548">Nucleotidyltransferase</keyword>
<dbReference type="NCBIfam" id="TIGR00594">
    <property type="entry name" value="polc"/>
    <property type="match status" value="1"/>
</dbReference>
<evidence type="ECO:0000256" key="7">
    <source>
        <dbReference type="ARBA" id="ARBA00022705"/>
    </source>
</evidence>
<comment type="similarity">
    <text evidence="2">Belongs to the DNA polymerase type-C family. DnaE subfamily.</text>
</comment>